<dbReference type="EMBL" id="JAULSR010000005">
    <property type="protein sequence ID" value="KAK0617918.1"/>
    <property type="molecule type" value="Genomic_DNA"/>
</dbReference>
<accession>A0AA40BY66</accession>
<keyword evidence="2" id="KW-1185">Reference proteome</keyword>
<organism evidence="1 2">
    <name type="scientific">Bombardia bombarda</name>
    <dbReference type="NCBI Taxonomy" id="252184"/>
    <lineage>
        <taxon>Eukaryota</taxon>
        <taxon>Fungi</taxon>
        <taxon>Dikarya</taxon>
        <taxon>Ascomycota</taxon>
        <taxon>Pezizomycotina</taxon>
        <taxon>Sordariomycetes</taxon>
        <taxon>Sordariomycetidae</taxon>
        <taxon>Sordariales</taxon>
        <taxon>Lasiosphaeriaceae</taxon>
        <taxon>Bombardia</taxon>
    </lineage>
</organism>
<evidence type="ECO:0000313" key="1">
    <source>
        <dbReference type="EMBL" id="KAK0617918.1"/>
    </source>
</evidence>
<sequence length="241" mass="27248">MMRMMSYDVCATAAGSIYDSKQHGVSLHHQQRHDRLRFPVARESGTAQLRFTPDVGFYFPSSFHKHPVAVLFKTKWPLHRNRKATMKQRMPISTSVHCLATPVVSIDNPLSISCTLQPVQYPYTVWDAEILSQPRNENIKEFIAPICRCAVAVEKNRVLSIPNAPKRTDFDHIANCLAHPLGMFPYLSACNQVASQLTGRPSGIPSGITSMCLCALPLLQHKSFREKRRTTDTCTEQRRRA</sequence>
<comment type="caution">
    <text evidence="1">The sequence shown here is derived from an EMBL/GenBank/DDBJ whole genome shotgun (WGS) entry which is preliminary data.</text>
</comment>
<reference evidence="1" key="1">
    <citation type="submission" date="2023-06" db="EMBL/GenBank/DDBJ databases">
        <title>Genome-scale phylogeny and comparative genomics of the fungal order Sordariales.</title>
        <authorList>
            <consortium name="Lawrence Berkeley National Laboratory"/>
            <person name="Hensen N."/>
            <person name="Bonometti L."/>
            <person name="Westerberg I."/>
            <person name="Brannstrom I.O."/>
            <person name="Guillou S."/>
            <person name="Cros-Aarteil S."/>
            <person name="Calhoun S."/>
            <person name="Haridas S."/>
            <person name="Kuo A."/>
            <person name="Mondo S."/>
            <person name="Pangilinan J."/>
            <person name="Riley R."/>
            <person name="LaButti K."/>
            <person name="Andreopoulos B."/>
            <person name="Lipzen A."/>
            <person name="Chen C."/>
            <person name="Yanf M."/>
            <person name="Daum C."/>
            <person name="Ng V."/>
            <person name="Clum A."/>
            <person name="Steindorff A."/>
            <person name="Ohm R."/>
            <person name="Martin F."/>
            <person name="Silar P."/>
            <person name="Natvig D."/>
            <person name="Lalanne C."/>
            <person name="Gautier V."/>
            <person name="Ament-velasquez S.L."/>
            <person name="Kruys A."/>
            <person name="Hutchinson M.I."/>
            <person name="Powell A.J."/>
            <person name="Barry K."/>
            <person name="Miller A.N."/>
            <person name="Grigoriev I.V."/>
            <person name="Debuchy R."/>
            <person name="Gladieux P."/>
            <person name="Thoren M.H."/>
            <person name="Johannesson H."/>
        </authorList>
    </citation>
    <scope>NUCLEOTIDE SEQUENCE</scope>
    <source>
        <strain evidence="1">SMH3391-2</strain>
    </source>
</reference>
<protein>
    <submittedName>
        <fullName evidence="1">Uncharacterized protein</fullName>
    </submittedName>
</protein>
<gene>
    <name evidence="1" type="ORF">B0T17DRAFT_315944</name>
</gene>
<dbReference type="AlphaFoldDB" id="A0AA40BY66"/>
<evidence type="ECO:0000313" key="2">
    <source>
        <dbReference type="Proteomes" id="UP001174934"/>
    </source>
</evidence>
<dbReference type="Proteomes" id="UP001174934">
    <property type="component" value="Unassembled WGS sequence"/>
</dbReference>
<name>A0AA40BY66_9PEZI</name>
<proteinExistence type="predicted"/>